<evidence type="ECO:0000313" key="2">
    <source>
        <dbReference type="EMBL" id="KAJ9578914.1"/>
    </source>
</evidence>
<reference evidence="2" key="2">
    <citation type="submission" date="2023-05" db="EMBL/GenBank/DDBJ databases">
        <authorList>
            <person name="Fouks B."/>
        </authorList>
    </citation>
    <scope>NUCLEOTIDE SEQUENCE</scope>
    <source>
        <strain evidence="2">Stay&amp;Tobe</strain>
        <tissue evidence="2">Testes</tissue>
    </source>
</reference>
<evidence type="ECO:0000313" key="3">
    <source>
        <dbReference type="Proteomes" id="UP001233999"/>
    </source>
</evidence>
<sequence length="65" mass="7495">KPLRAGNHPLPSASTYAGSIIELILFMYFMSNTERNMLLMKFVTVTVLMWCLNILSEDVLLYVRK</sequence>
<keyword evidence="1" id="KW-0472">Membrane</keyword>
<gene>
    <name evidence="2" type="ORF">L9F63_004871</name>
</gene>
<comment type="caution">
    <text evidence="2">The sequence shown here is derived from an EMBL/GenBank/DDBJ whole genome shotgun (WGS) entry which is preliminary data.</text>
</comment>
<feature type="non-terminal residue" evidence="2">
    <location>
        <position position="65"/>
    </location>
</feature>
<keyword evidence="3" id="KW-1185">Reference proteome</keyword>
<dbReference type="EMBL" id="JASPKZ010008855">
    <property type="protein sequence ID" value="KAJ9578914.1"/>
    <property type="molecule type" value="Genomic_DNA"/>
</dbReference>
<dbReference type="Proteomes" id="UP001233999">
    <property type="component" value="Unassembled WGS sequence"/>
</dbReference>
<organism evidence="2 3">
    <name type="scientific">Diploptera punctata</name>
    <name type="common">Pacific beetle cockroach</name>
    <dbReference type="NCBI Taxonomy" id="6984"/>
    <lineage>
        <taxon>Eukaryota</taxon>
        <taxon>Metazoa</taxon>
        <taxon>Ecdysozoa</taxon>
        <taxon>Arthropoda</taxon>
        <taxon>Hexapoda</taxon>
        <taxon>Insecta</taxon>
        <taxon>Pterygota</taxon>
        <taxon>Neoptera</taxon>
        <taxon>Polyneoptera</taxon>
        <taxon>Dictyoptera</taxon>
        <taxon>Blattodea</taxon>
        <taxon>Blaberoidea</taxon>
        <taxon>Blaberidae</taxon>
        <taxon>Diplopterinae</taxon>
        <taxon>Diploptera</taxon>
    </lineage>
</organism>
<reference evidence="2" key="1">
    <citation type="journal article" date="2023" name="IScience">
        <title>Live-bearing cockroach genome reveals convergent evolutionary mechanisms linked to viviparity in insects and beyond.</title>
        <authorList>
            <person name="Fouks B."/>
            <person name="Harrison M.C."/>
            <person name="Mikhailova A.A."/>
            <person name="Marchal E."/>
            <person name="English S."/>
            <person name="Carruthers M."/>
            <person name="Jennings E.C."/>
            <person name="Chiamaka E.L."/>
            <person name="Frigard R.A."/>
            <person name="Pippel M."/>
            <person name="Attardo G.M."/>
            <person name="Benoit J.B."/>
            <person name="Bornberg-Bauer E."/>
            <person name="Tobe S.S."/>
        </authorList>
    </citation>
    <scope>NUCLEOTIDE SEQUENCE</scope>
    <source>
        <strain evidence="2">Stay&amp;Tobe</strain>
    </source>
</reference>
<dbReference type="AlphaFoldDB" id="A0AAD7ZDW4"/>
<evidence type="ECO:0000256" key="1">
    <source>
        <dbReference type="SAM" id="Phobius"/>
    </source>
</evidence>
<name>A0AAD7ZDW4_DIPPU</name>
<protein>
    <submittedName>
        <fullName evidence="2">Uncharacterized protein</fullName>
    </submittedName>
</protein>
<proteinExistence type="predicted"/>
<keyword evidence="1" id="KW-0812">Transmembrane</keyword>
<feature type="transmembrane region" description="Helical" evidence="1">
    <location>
        <begin position="13"/>
        <end position="31"/>
    </location>
</feature>
<accession>A0AAD7ZDW4</accession>
<feature type="non-terminal residue" evidence="2">
    <location>
        <position position="1"/>
    </location>
</feature>
<keyword evidence="1" id="KW-1133">Transmembrane helix</keyword>